<dbReference type="AlphaFoldDB" id="A0AAE8M1D4"/>
<dbReference type="Proteomes" id="UP001187734">
    <property type="component" value="Unassembled WGS sequence"/>
</dbReference>
<proteinExistence type="predicted"/>
<organism evidence="1 2">
    <name type="scientific">Fusarium torulosum</name>
    <dbReference type="NCBI Taxonomy" id="33205"/>
    <lineage>
        <taxon>Eukaryota</taxon>
        <taxon>Fungi</taxon>
        <taxon>Dikarya</taxon>
        <taxon>Ascomycota</taxon>
        <taxon>Pezizomycotina</taxon>
        <taxon>Sordariomycetes</taxon>
        <taxon>Hypocreomycetidae</taxon>
        <taxon>Hypocreales</taxon>
        <taxon>Nectriaceae</taxon>
        <taxon>Fusarium</taxon>
    </lineage>
</organism>
<reference evidence="1" key="1">
    <citation type="submission" date="2018-03" db="EMBL/GenBank/DDBJ databases">
        <authorList>
            <person name="Guldener U."/>
        </authorList>
    </citation>
    <scope>NUCLEOTIDE SEQUENCE</scope>
</reference>
<name>A0AAE8M1D4_9HYPO</name>
<evidence type="ECO:0000313" key="2">
    <source>
        <dbReference type="Proteomes" id="UP001187734"/>
    </source>
</evidence>
<sequence length="175" mass="19318">MMPPKQLSSEVLADLPAIMAASKNGLQALVLILCKQLGRTIDTCEQPQITSVGASVEDAFQYFQDQAGTQFLGLAAYIITSRGLESATEFLCDIFDAQQWRLDDGELVEGHRWKQHIRSLISFLSEKLEPRIGPNGQGHIQTGCGGMDVCFDLRHNEINITGEGKLSDFKVKEGY</sequence>
<accession>A0AAE8M1D4</accession>
<gene>
    <name evidence="1" type="ORF">FTOL_02128</name>
</gene>
<keyword evidence="2" id="KW-1185">Reference proteome</keyword>
<evidence type="ECO:0000313" key="1">
    <source>
        <dbReference type="EMBL" id="SPJ72400.1"/>
    </source>
</evidence>
<comment type="caution">
    <text evidence="1">The sequence shown here is derived from an EMBL/GenBank/DDBJ whole genome shotgun (WGS) entry which is preliminary data.</text>
</comment>
<dbReference type="EMBL" id="ONZP01000058">
    <property type="protein sequence ID" value="SPJ72400.1"/>
    <property type="molecule type" value="Genomic_DNA"/>
</dbReference>
<protein>
    <submittedName>
        <fullName evidence="1">Uncharacterized protein</fullName>
    </submittedName>
</protein>